<dbReference type="SUPFAM" id="SSF53474">
    <property type="entry name" value="alpha/beta-Hydrolases"/>
    <property type="match status" value="1"/>
</dbReference>
<evidence type="ECO:0000259" key="1">
    <source>
        <dbReference type="Pfam" id="PF01764"/>
    </source>
</evidence>
<protein>
    <submittedName>
        <fullName evidence="2">Lipase (Class 3)</fullName>
    </submittedName>
</protein>
<accession>A0A1G7QQS1</accession>
<reference evidence="2 3" key="1">
    <citation type="submission" date="2016-10" db="EMBL/GenBank/DDBJ databases">
        <authorList>
            <person name="de Groot N.N."/>
        </authorList>
    </citation>
    <scope>NUCLEOTIDE SEQUENCE [LARGE SCALE GENOMIC DNA]</scope>
    <source>
        <strain evidence="2 3">DSM 28129</strain>
    </source>
</reference>
<dbReference type="InterPro" id="IPR029058">
    <property type="entry name" value="AB_hydrolase_fold"/>
</dbReference>
<dbReference type="AlphaFoldDB" id="A0A1G7QQS1"/>
<gene>
    <name evidence="2" type="ORF">SAMN04488542_12310</name>
</gene>
<dbReference type="OrthoDB" id="5522031at2"/>
<dbReference type="Proteomes" id="UP000198972">
    <property type="component" value="Unassembled WGS sequence"/>
</dbReference>
<feature type="domain" description="Fungal lipase-type" evidence="1">
    <location>
        <begin position="67"/>
        <end position="196"/>
    </location>
</feature>
<sequence length="269" mass="30062">MSMTVEQEQWAIFLAAVCGQTYDQFTNTDGSFVVPSHYSVCDIIEAKSIINAWERFGFILESSQDIIVAFRGTSSTTNWISDMIASQKNFKYIKEDCLTHRGFTDIYSSARKKIIYTLNQLSPDKALYITGHSLGAALATLCAIDVAANTIFVSPNLYTYGSPRVGDPAFKKAFTKYVQNSHRIANPFDVVTLAPPSIYKLPKREKTYYYSHVPSVFQLAFQMGSISANHIIASYFAELSKLQPQYAQMLCSTNPEFCPTVITKPDPVS</sequence>
<dbReference type="STRING" id="670482.SAMN04488542_12310"/>
<dbReference type="RefSeq" id="WP_091233562.1">
    <property type="nucleotide sequence ID" value="NZ_FNBG01000023.1"/>
</dbReference>
<keyword evidence="3" id="KW-1185">Reference proteome</keyword>
<dbReference type="PANTHER" id="PTHR45856">
    <property type="entry name" value="ALPHA/BETA-HYDROLASES SUPERFAMILY PROTEIN"/>
    <property type="match status" value="1"/>
</dbReference>
<dbReference type="GO" id="GO:0006629">
    <property type="term" value="P:lipid metabolic process"/>
    <property type="evidence" value="ECO:0007669"/>
    <property type="project" value="InterPro"/>
</dbReference>
<dbReference type="InterPro" id="IPR002921">
    <property type="entry name" value="Fungal_lipase-type"/>
</dbReference>
<dbReference type="PANTHER" id="PTHR45856:SF24">
    <property type="entry name" value="FUNGAL LIPASE-LIKE DOMAIN-CONTAINING PROTEIN"/>
    <property type="match status" value="1"/>
</dbReference>
<dbReference type="InterPro" id="IPR051218">
    <property type="entry name" value="Sec_MonoDiacylglyc_Lipase"/>
</dbReference>
<organism evidence="2 3">
    <name type="scientific">Fontibacillus panacisegetis</name>
    <dbReference type="NCBI Taxonomy" id="670482"/>
    <lineage>
        <taxon>Bacteria</taxon>
        <taxon>Bacillati</taxon>
        <taxon>Bacillota</taxon>
        <taxon>Bacilli</taxon>
        <taxon>Bacillales</taxon>
        <taxon>Paenibacillaceae</taxon>
        <taxon>Fontibacillus</taxon>
    </lineage>
</organism>
<dbReference type="Gene3D" id="3.40.50.1820">
    <property type="entry name" value="alpha/beta hydrolase"/>
    <property type="match status" value="1"/>
</dbReference>
<evidence type="ECO:0000313" key="2">
    <source>
        <dbReference type="EMBL" id="SDG00804.1"/>
    </source>
</evidence>
<evidence type="ECO:0000313" key="3">
    <source>
        <dbReference type="Proteomes" id="UP000198972"/>
    </source>
</evidence>
<dbReference type="EMBL" id="FNBG01000023">
    <property type="protein sequence ID" value="SDG00804.1"/>
    <property type="molecule type" value="Genomic_DNA"/>
</dbReference>
<proteinExistence type="predicted"/>
<dbReference type="Pfam" id="PF01764">
    <property type="entry name" value="Lipase_3"/>
    <property type="match status" value="1"/>
</dbReference>
<dbReference type="CDD" id="cd00519">
    <property type="entry name" value="Lipase_3"/>
    <property type="match status" value="1"/>
</dbReference>
<name>A0A1G7QQS1_9BACL</name>